<evidence type="ECO:0000256" key="6">
    <source>
        <dbReference type="ARBA" id="ARBA00023125"/>
    </source>
</evidence>
<keyword evidence="5 7" id="KW-0175">Coiled coil</keyword>
<evidence type="ECO:0000256" key="7">
    <source>
        <dbReference type="HAMAP-Rule" id="MF_01894"/>
    </source>
</evidence>
<feature type="domain" description="RecF/RecN/SMC N-terminal" evidence="8">
    <location>
        <begin position="4"/>
        <end position="1129"/>
    </location>
</feature>
<keyword evidence="6 7" id="KW-0238">DNA-binding</keyword>
<dbReference type="OrthoDB" id="9808768at2"/>
<comment type="function">
    <text evidence="7">Required for chromosome condensation and partitioning.</text>
</comment>
<feature type="coiled-coil region" evidence="7">
    <location>
        <begin position="635"/>
        <end position="689"/>
    </location>
</feature>
<evidence type="ECO:0000256" key="1">
    <source>
        <dbReference type="ARBA" id="ARBA00004496"/>
    </source>
</evidence>
<reference evidence="9 10" key="1">
    <citation type="submission" date="2019-02" db="EMBL/GenBank/DDBJ databases">
        <title>Hansschlegelia quercus sp. nov., a novel methylotrophic bacterium from buds of oak (Quercus robur L.).</title>
        <authorList>
            <person name="Agafonova N.V."/>
            <person name="Kaparullina E.N."/>
            <person name="Grouzdev D.S."/>
            <person name="Doronina N.V."/>
        </authorList>
    </citation>
    <scope>NUCLEOTIDE SEQUENCE [LARGE SCALE GENOMIC DNA]</scope>
    <source>
        <strain evidence="9 10">Dub</strain>
    </source>
</reference>
<evidence type="ECO:0000256" key="4">
    <source>
        <dbReference type="ARBA" id="ARBA00022840"/>
    </source>
</evidence>
<dbReference type="InterPro" id="IPR003395">
    <property type="entry name" value="RecF/RecN/SMC_N"/>
</dbReference>
<dbReference type="InterPro" id="IPR011890">
    <property type="entry name" value="SMC_prok"/>
</dbReference>
<protein>
    <recommendedName>
        <fullName evidence="7">Chromosome partition protein Smc</fullName>
    </recommendedName>
</protein>
<gene>
    <name evidence="7" type="primary">smc</name>
    <name evidence="9" type="ORF">EYR15_09560</name>
</gene>
<dbReference type="FunFam" id="3.40.50.300:FF:000901">
    <property type="entry name" value="Chromosome partition protein Smc"/>
    <property type="match status" value="1"/>
</dbReference>
<feature type="coiled-coil region" evidence="7">
    <location>
        <begin position="943"/>
        <end position="984"/>
    </location>
</feature>
<feature type="coiled-coil region" evidence="7">
    <location>
        <begin position="397"/>
        <end position="431"/>
    </location>
</feature>
<evidence type="ECO:0000313" key="9">
    <source>
        <dbReference type="EMBL" id="TBN53266.1"/>
    </source>
</evidence>
<comment type="caution">
    <text evidence="9">The sequence shown here is derived from an EMBL/GenBank/DDBJ whole genome shotgun (WGS) entry which is preliminary data.</text>
</comment>
<dbReference type="PIRSF" id="PIRSF005719">
    <property type="entry name" value="SMC"/>
    <property type="match status" value="1"/>
</dbReference>
<dbReference type="GO" id="GO:0005737">
    <property type="term" value="C:cytoplasm"/>
    <property type="evidence" value="ECO:0007669"/>
    <property type="project" value="UniProtKB-SubCell"/>
</dbReference>
<dbReference type="Pfam" id="PF02463">
    <property type="entry name" value="SMC_N"/>
    <property type="match status" value="1"/>
</dbReference>
<dbReference type="InterPro" id="IPR024704">
    <property type="entry name" value="SMC"/>
</dbReference>
<dbReference type="SUPFAM" id="SSF52540">
    <property type="entry name" value="P-loop containing nucleoside triphosphate hydrolases"/>
    <property type="match status" value="1"/>
</dbReference>
<dbReference type="GO" id="GO:0005524">
    <property type="term" value="F:ATP binding"/>
    <property type="evidence" value="ECO:0007669"/>
    <property type="project" value="UniProtKB-UniRule"/>
</dbReference>
<keyword evidence="10" id="KW-1185">Reference proteome</keyword>
<dbReference type="InterPro" id="IPR027417">
    <property type="entry name" value="P-loop_NTPase"/>
</dbReference>
<comment type="domain">
    <text evidence="7">Contains large globular domains required for ATP hydrolysis at each terminus and a third globular domain forming a flexible hinge near the middle of the molecule. These domains are separated by coiled-coil structures.</text>
</comment>
<dbReference type="Proteomes" id="UP000291613">
    <property type="component" value="Unassembled WGS sequence"/>
</dbReference>
<sequence length="1146" mass="122067">MHFTRLRLSGFKTFVDQTDAPIEPGLTGIVGPNGCGKSNLVEAMRWVMGESSFKSLRASGMEDVIFAGSGGRPSRNHAEVSLTLDNSARTAPEPFNQSAEIEVSRKISRGLGSLYRINGREVRARDVQLLFADASSGARSPALVGQGRVGEIINARPDRRRRILEEAAGVAGLHARRREAESRLTAAEQNLTRVEDLVGQLGDRAETLRKQARGAERYRALTEEIQTAEGLAFLLRHEAAAAGVLAAEQAETQALAAVAEATRAQGEAARAAAVAAHALEQARAEAAEADAAARRLSLESGALEGEETRARSRLDELGRRLKQIDGDLAHEETLVADAAGTIAGLEADRERLGPVADNGRPEADAAARLNLAEAAVAAAEAALSVATEAEAARAAERRQLVKRLEDAERLAASFEREARELASEAARLTAEAGRDGDVATLALRAEADRGRFAEADRAAEVAEAAHLVARNSEQTARAPAAQANARADRLITEARTLSKLLASDGARAHTPALDLLVVDPGYETALGAALGDDLDAAVDPRAPARWGLTAGEGDSPLPMGATPLSAHVVAPPELVRRLAQIGIVNRGDGEVLRGKLKPGQRLVSREGDLWRWDGLTLSADAPTPAARRLVEKNRLGAVERDAAEARAEADRLREAVDAARGRTTIAANAERAARDAARAARSAADASREAHAAAERAASKVAARRSAVEEAGSRVAAQQAAARDAAETARTALAALPEGGDAAALENLRQTVAEARRLSAGRRAEFETLRAEFRRASARRAEIEGAIASWSRRREASVARVAELGARRTEAAEERAALDGRPEELAERRWLLKAALDDAERAARAAHDSLAVSETAHREGDRAARAALDKLSETREGTARAGAKLEASREKRAEVAARIMEARGLTPAELAAGLADVPRQPIEAVEERLARALSSRERLGPVNLRAEADLAEAEGARENLIAEREDLTEAIARLRAAVRSLNQEGRQRLLAAFERVDGHFRSLFRTLFEGGEAELSLVESDDPLEAGLEIVARPPGKKPQTLSLLSGGEQALTALALVFAVFLTNPSPVCVLDEVDAPLDDANVERFCALLAEMARTTSTRFLTITHNPITMARMHRLLGVTMSERGVSQLVSVDLQTAERLAEAV</sequence>
<accession>A0A4V2JDZ3</accession>
<organism evidence="9 10">
    <name type="scientific">Hansschlegelia quercus</name>
    <dbReference type="NCBI Taxonomy" id="2528245"/>
    <lineage>
        <taxon>Bacteria</taxon>
        <taxon>Pseudomonadati</taxon>
        <taxon>Pseudomonadota</taxon>
        <taxon>Alphaproteobacteria</taxon>
        <taxon>Hyphomicrobiales</taxon>
        <taxon>Methylopilaceae</taxon>
        <taxon>Hansschlegelia</taxon>
    </lineage>
</organism>
<dbReference type="Gene3D" id="3.40.50.300">
    <property type="entry name" value="P-loop containing nucleotide triphosphate hydrolases"/>
    <property type="match status" value="2"/>
</dbReference>
<dbReference type="GO" id="GO:0006260">
    <property type="term" value="P:DNA replication"/>
    <property type="evidence" value="ECO:0007669"/>
    <property type="project" value="UniProtKB-UniRule"/>
</dbReference>
<feature type="coiled-coil region" evidence="7">
    <location>
        <begin position="170"/>
        <end position="197"/>
    </location>
</feature>
<dbReference type="GO" id="GO:0016887">
    <property type="term" value="F:ATP hydrolysis activity"/>
    <property type="evidence" value="ECO:0007669"/>
    <property type="project" value="InterPro"/>
</dbReference>
<name>A0A4V2JDZ3_9HYPH</name>
<dbReference type="GO" id="GO:0007059">
    <property type="term" value="P:chromosome segregation"/>
    <property type="evidence" value="ECO:0007669"/>
    <property type="project" value="UniProtKB-UniRule"/>
</dbReference>
<dbReference type="GO" id="GO:0003677">
    <property type="term" value="F:DNA binding"/>
    <property type="evidence" value="ECO:0007669"/>
    <property type="project" value="UniProtKB-UniRule"/>
</dbReference>
<evidence type="ECO:0000256" key="3">
    <source>
        <dbReference type="ARBA" id="ARBA00022741"/>
    </source>
</evidence>
<keyword evidence="3 7" id="KW-0547">Nucleotide-binding</keyword>
<dbReference type="CDD" id="cd03278">
    <property type="entry name" value="ABC_SMC_barmotin"/>
    <property type="match status" value="1"/>
</dbReference>
<evidence type="ECO:0000313" key="10">
    <source>
        <dbReference type="Proteomes" id="UP000291613"/>
    </source>
</evidence>
<proteinExistence type="inferred from homology"/>
<dbReference type="RefSeq" id="WP_131003324.1">
    <property type="nucleotide sequence ID" value="NZ_JBHSZR010000007.1"/>
</dbReference>
<dbReference type="GO" id="GO:0007062">
    <property type="term" value="P:sister chromatid cohesion"/>
    <property type="evidence" value="ECO:0007669"/>
    <property type="project" value="InterPro"/>
</dbReference>
<dbReference type="GO" id="GO:0030261">
    <property type="term" value="P:chromosome condensation"/>
    <property type="evidence" value="ECO:0007669"/>
    <property type="project" value="InterPro"/>
</dbReference>
<dbReference type="HAMAP" id="MF_01894">
    <property type="entry name" value="Smc_prok"/>
    <property type="match status" value="1"/>
</dbReference>
<comment type="subunit">
    <text evidence="7">Homodimer.</text>
</comment>
<evidence type="ECO:0000256" key="5">
    <source>
        <dbReference type="ARBA" id="ARBA00023054"/>
    </source>
</evidence>
<dbReference type="AlphaFoldDB" id="A0A4V2JDZ3"/>
<keyword evidence="2 7" id="KW-0963">Cytoplasm</keyword>
<keyword evidence="4 7" id="KW-0067">ATP-binding</keyword>
<comment type="similarity">
    <text evidence="7">Belongs to the SMC family.</text>
</comment>
<feature type="binding site" evidence="7">
    <location>
        <begin position="32"/>
        <end position="39"/>
    </location>
    <ligand>
        <name>ATP</name>
        <dbReference type="ChEBI" id="CHEBI:30616"/>
    </ligand>
</feature>
<comment type="subcellular location">
    <subcellularLocation>
        <location evidence="1 7">Cytoplasm</location>
    </subcellularLocation>
</comment>
<evidence type="ECO:0000256" key="2">
    <source>
        <dbReference type="ARBA" id="ARBA00022490"/>
    </source>
</evidence>
<evidence type="ECO:0000259" key="8">
    <source>
        <dbReference type="Pfam" id="PF02463"/>
    </source>
</evidence>
<dbReference type="PANTHER" id="PTHR43977">
    <property type="entry name" value="STRUCTURAL MAINTENANCE OF CHROMOSOMES PROTEIN 3"/>
    <property type="match status" value="1"/>
</dbReference>
<dbReference type="EMBL" id="SIUB01000004">
    <property type="protein sequence ID" value="TBN53266.1"/>
    <property type="molecule type" value="Genomic_DNA"/>
</dbReference>